<sequence>MESTTDGILASTGPPPLKKQKKCALLKSTLQPKGTDLLPASSSNSSSSSRNTLLLKSKSPFAPASTLNASGFSSTEVSTKAPELPSSTAVAAAPCGAAATAGSSMSNSKAAAVSKAALDIAAGKGPTNKAATSAAESRASQAAAGAPAAARAAASGAAAATGTAAAAAHEGFPVVVDVEDEGEEDSLPLCPLRATLKRVWGFTEFREGQEQAVRAVLRGKDALVIMPTGGGKSLTYMLPGLLLEGIVLIVSPLIALIEDQDVLRQLELQKLQKNGQSQQHQQQKQQQQQGAEGGAGVALVAVDEAHCISSWGHDFRASYRQAAPVAATSGASNVVAAALATTAAFPHVVFYGSLRVDAAAAATTRRLGLLRRLLPHTPVLACTATATTAVQRDICSSLELKDPTLVRLSFNSLLSSIWFGVVIFRMFSSFLHVLLGFVVWPNIYYEVRLKGLPQGEVGEEAAFGCMDREEETELAAADLAQEIKTNHKDDLGIVYCLKKTDCDALAAYLNRHAFYQESGRAGRDGLAARSILYFSPSDYKLLQFVLQQQREQQLKAAAAAAAAGRPAKDLQQLKRETAEQQERLLQKLKACLSYCRLVDCRRKYLLQQFGEAYNAAATGTSQQPIVPAAAAAGAVRCCDNCSNPAAALRRSVLLSKMEATVAAAPSVRHGSWEDTADAPLATLEIERQEYPDADGASPWRGPCGGARRRGGAHSEWGRQGGGRVVYKNPTATPRQSIPESVRKKGLSAVMQELERREQQHESRCSNSSNNSCSKKHHALFAEFRSASRASKDTSLSTSSTKTNLPAAATTAPAVKRPLKTLGLCRPLGLQRSRPSP</sequence>
<evidence type="ECO:0000313" key="6">
    <source>
        <dbReference type="EMBL" id="CDJ61649.1"/>
    </source>
</evidence>
<keyword evidence="6" id="KW-0067">ATP-binding</keyword>
<dbReference type="SMART" id="SM00487">
    <property type="entry name" value="DEXDc"/>
    <property type="match status" value="1"/>
</dbReference>
<feature type="region of interest" description="Disordered" evidence="3">
    <location>
        <begin position="1"/>
        <end position="20"/>
    </location>
</feature>
<keyword evidence="4" id="KW-1133">Transmembrane helix</keyword>
<dbReference type="Gene3D" id="3.40.50.300">
    <property type="entry name" value="P-loop containing nucleotide triphosphate hydrolases"/>
    <property type="match status" value="4"/>
</dbReference>
<dbReference type="VEuPathDB" id="ToxoDB:EMWEY_00043440"/>
<feature type="region of interest" description="Disordered" evidence="3">
    <location>
        <begin position="692"/>
        <end position="736"/>
    </location>
</feature>
<dbReference type="GeneID" id="25338330"/>
<dbReference type="OMA" id="IYYEVRL"/>
<evidence type="ECO:0000256" key="4">
    <source>
        <dbReference type="SAM" id="Phobius"/>
    </source>
</evidence>
<dbReference type="SUPFAM" id="SSF52540">
    <property type="entry name" value="P-loop containing nucleoside triphosphate hydrolases"/>
    <property type="match status" value="2"/>
</dbReference>
<keyword evidence="2" id="KW-0175">Coiled coil</keyword>
<dbReference type="Gene3D" id="1.10.10.10">
    <property type="entry name" value="Winged helix-like DNA-binding domain superfamily/Winged helix DNA-binding domain"/>
    <property type="match status" value="1"/>
</dbReference>
<dbReference type="GO" id="GO:0000724">
    <property type="term" value="P:double-strand break repair via homologous recombination"/>
    <property type="evidence" value="ECO:0007669"/>
    <property type="project" value="TreeGrafter"/>
</dbReference>
<dbReference type="Pfam" id="PF16124">
    <property type="entry name" value="RecQ_Zn_bind"/>
    <property type="match status" value="1"/>
</dbReference>
<keyword evidence="4" id="KW-0472">Membrane</keyword>
<dbReference type="PANTHER" id="PTHR13710">
    <property type="entry name" value="DNA HELICASE RECQ FAMILY MEMBER"/>
    <property type="match status" value="1"/>
</dbReference>
<feature type="coiled-coil region" evidence="2">
    <location>
        <begin position="743"/>
        <end position="770"/>
    </location>
</feature>
<dbReference type="InterPro" id="IPR036388">
    <property type="entry name" value="WH-like_DNA-bd_sf"/>
</dbReference>
<feature type="transmembrane region" description="Helical" evidence="4">
    <location>
        <begin position="417"/>
        <end position="440"/>
    </location>
</feature>
<reference evidence="6" key="1">
    <citation type="submission" date="2013-10" db="EMBL/GenBank/DDBJ databases">
        <title>Genomic analysis of the causative agents of coccidiosis in chickens.</title>
        <authorList>
            <person name="Reid A.J."/>
            <person name="Blake D."/>
            <person name="Billington K."/>
            <person name="Browne H."/>
            <person name="Dunn M."/>
            <person name="Hung S."/>
            <person name="Kawahara F."/>
            <person name="Miranda-Saavedra D."/>
            <person name="Mourier T."/>
            <person name="Nagra H."/>
            <person name="Otto T.D."/>
            <person name="Rawlings N."/>
            <person name="Sanchez A."/>
            <person name="Sanders M."/>
            <person name="Subramaniam C."/>
            <person name="Tay Y."/>
            <person name="Dear P."/>
            <person name="Doerig C."/>
            <person name="Gruber A."/>
            <person name="Parkinson J."/>
            <person name="Shirley M."/>
            <person name="Wan K.L."/>
            <person name="Berriman M."/>
            <person name="Tomley F."/>
            <person name="Pain A."/>
        </authorList>
    </citation>
    <scope>NUCLEOTIDE SEQUENCE [LARGE SCALE GENOMIC DNA]</scope>
    <source>
        <strain evidence="6">Weybridge</strain>
    </source>
</reference>
<evidence type="ECO:0000256" key="1">
    <source>
        <dbReference type="ARBA" id="ARBA00005446"/>
    </source>
</evidence>
<keyword evidence="6" id="KW-0547">Nucleotide-binding</keyword>
<organism evidence="6 7">
    <name type="scientific">Eimeria maxima</name>
    <name type="common">Coccidian parasite</name>
    <dbReference type="NCBI Taxonomy" id="5804"/>
    <lineage>
        <taxon>Eukaryota</taxon>
        <taxon>Sar</taxon>
        <taxon>Alveolata</taxon>
        <taxon>Apicomplexa</taxon>
        <taxon>Conoidasida</taxon>
        <taxon>Coccidia</taxon>
        <taxon>Eucoccidiorida</taxon>
        <taxon>Eimeriorina</taxon>
        <taxon>Eimeriidae</taxon>
        <taxon>Eimeria</taxon>
    </lineage>
</organism>
<dbReference type="GO" id="GO:0043138">
    <property type="term" value="F:3'-5' DNA helicase activity"/>
    <property type="evidence" value="ECO:0007669"/>
    <property type="project" value="TreeGrafter"/>
</dbReference>
<dbReference type="RefSeq" id="XP_013338299.1">
    <property type="nucleotide sequence ID" value="XM_013482845.1"/>
</dbReference>
<dbReference type="GO" id="GO:0005737">
    <property type="term" value="C:cytoplasm"/>
    <property type="evidence" value="ECO:0007669"/>
    <property type="project" value="TreeGrafter"/>
</dbReference>
<accession>U6MGS4</accession>
<feature type="compositionally biased region" description="Low complexity" evidence="3">
    <location>
        <begin position="792"/>
        <end position="813"/>
    </location>
</feature>
<dbReference type="Pfam" id="PF00270">
    <property type="entry name" value="DEAD"/>
    <property type="match status" value="1"/>
</dbReference>
<protein>
    <submittedName>
        <fullName evidence="6">ATP-dependent DNA helicase, putative</fullName>
    </submittedName>
</protein>
<dbReference type="InterPro" id="IPR014001">
    <property type="entry name" value="Helicase_ATP-bd"/>
</dbReference>
<dbReference type="InterPro" id="IPR027417">
    <property type="entry name" value="P-loop_NTPase"/>
</dbReference>
<evidence type="ECO:0000256" key="2">
    <source>
        <dbReference type="SAM" id="Coils"/>
    </source>
</evidence>
<evidence type="ECO:0000259" key="5">
    <source>
        <dbReference type="PROSITE" id="PS51192"/>
    </source>
</evidence>
<dbReference type="GO" id="GO:0003676">
    <property type="term" value="F:nucleic acid binding"/>
    <property type="evidence" value="ECO:0007669"/>
    <property type="project" value="InterPro"/>
</dbReference>
<feature type="transmembrane region" description="Helical" evidence="4">
    <location>
        <begin position="236"/>
        <end position="257"/>
    </location>
</feature>
<dbReference type="EMBL" id="HG722168">
    <property type="protein sequence ID" value="CDJ61649.1"/>
    <property type="molecule type" value="Genomic_DNA"/>
</dbReference>
<dbReference type="PROSITE" id="PS51192">
    <property type="entry name" value="HELICASE_ATP_BIND_1"/>
    <property type="match status" value="1"/>
</dbReference>
<gene>
    <name evidence="6" type="ORF">EMWEY_00043440</name>
</gene>
<evidence type="ECO:0000256" key="3">
    <source>
        <dbReference type="SAM" id="MobiDB-lite"/>
    </source>
</evidence>
<dbReference type="CDD" id="cd17920">
    <property type="entry name" value="DEXHc_RecQ"/>
    <property type="match status" value="1"/>
</dbReference>
<feature type="region of interest" description="Disordered" evidence="3">
    <location>
        <begin position="785"/>
        <end position="836"/>
    </location>
</feature>
<dbReference type="GO" id="GO:0009378">
    <property type="term" value="F:four-way junction helicase activity"/>
    <property type="evidence" value="ECO:0007669"/>
    <property type="project" value="TreeGrafter"/>
</dbReference>
<keyword evidence="6" id="KW-0347">Helicase</keyword>
<keyword evidence="4" id="KW-0812">Transmembrane</keyword>
<dbReference type="AlphaFoldDB" id="U6MGS4"/>
<dbReference type="PANTHER" id="PTHR13710:SF108">
    <property type="entry name" value="ATP-DEPENDENT DNA HELICASE Q4"/>
    <property type="match status" value="1"/>
</dbReference>
<dbReference type="InterPro" id="IPR011545">
    <property type="entry name" value="DEAD/DEAH_box_helicase_dom"/>
</dbReference>
<comment type="similarity">
    <text evidence="1">Belongs to the helicase family. RecQ subfamily.</text>
</comment>
<feature type="compositionally biased region" description="Low complexity" evidence="3">
    <location>
        <begin position="41"/>
        <end position="54"/>
    </location>
</feature>
<keyword evidence="6" id="KW-0378">Hydrolase</keyword>
<dbReference type="GO" id="GO:0005524">
    <property type="term" value="F:ATP binding"/>
    <property type="evidence" value="ECO:0007669"/>
    <property type="project" value="InterPro"/>
</dbReference>
<proteinExistence type="inferred from homology"/>
<dbReference type="OrthoDB" id="348441at2759"/>
<feature type="domain" description="Helicase ATP-binding" evidence="5">
    <location>
        <begin position="213"/>
        <end position="404"/>
    </location>
</feature>
<dbReference type="InterPro" id="IPR032284">
    <property type="entry name" value="RecQ_Zn-bd"/>
</dbReference>
<dbReference type="GO" id="GO:0005694">
    <property type="term" value="C:chromosome"/>
    <property type="evidence" value="ECO:0007669"/>
    <property type="project" value="TreeGrafter"/>
</dbReference>
<keyword evidence="7" id="KW-1185">Reference proteome</keyword>
<dbReference type="Proteomes" id="UP000030763">
    <property type="component" value="Unassembled WGS sequence"/>
</dbReference>
<feature type="region of interest" description="Disordered" evidence="3">
    <location>
        <begin position="33"/>
        <end position="54"/>
    </location>
</feature>
<name>U6MGS4_EIMMA</name>
<reference evidence="6" key="2">
    <citation type="submission" date="2013-10" db="EMBL/GenBank/DDBJ databases">
        <authorList>
            <person name="Aslett M."/>
        </authorList>
    </citation>
    <scope>NUCLEOTIDE SEQUENCE [LARGE SCALE GENOMIC DNA]</scope>
    <source>
        <strain evidence="6">Weybridge</strain>
    </source>
</reference>
<evidence type="ECO:0000313" key="7">
    <source>
        <dbReference type="Proteomes" id="UP000030763"/>
    </source>
</evidence>